<feature type="domain" description="CMP/dCMP-type deaminase" evidence="1">
    <location>
        <begin position="30"/>
        <end position="153"/>
    </location>
</feature>
<dbReference type="InterPro" id="IPR016193">
    <property type="entry name" value="Cytidine_deaminase-like"/>
</dbReference>
<dbReference type="CDD" id="cd01285">
    <property type="entry name" value="nucleoside_deaminase"/>
    <property type="match status" value="1"/>
</dbReference>
<evidence type="ECO:0000313" key="3">
    <source>
        <dbReference type="Proteomes" id="UP000636956"/>
    </source>
</evidence>
<evidence type="ECO:0000259" key="1">
    <source>
        <dbReference type="PROSITE" id="PS51747"/>
    </source>
</evidence>
<dbReference type="GO" id="GO:0003824">
    <property type="term" value="F:catalytic activity"/>
    <property type="evidence" value="ECO:0007669"/>
    <property type="project" value="InterPro"/>
</dbReference>
<keyword evidence="3" id="KW-1185">Reference proteome</keyword>
<comment type="caution">
    <text evidence="2">The sequence shown here is derived from an EMBL/GenBank/DDBJ whole genome shotgun (WGS) entry which is preliminary data.</text>
</comment>
<accession>A0A917PTG5</accession>
<dbReference type="EMBL" id="BMMD01000022">
    <property type="protein sequence ID" value="GGJ90778.1"/>
    <property type="molecule type" value="Genomic_DNA"/>
</dbReference>
<gene>
    <name evidence="2" type="ORF">GCM10011372_31630</name>
</gene>
<dbReference type="InterPro" id="IPR002125">
    <property type="entry name" value="CMP_dCMP_dom"/>
</dbReference>
<evidence type="ECO:0000313" key="2">
    <source>
        <dbReference type="EMBL" id="GGJ90778.1"/>
    </source>
</evidence>
<protein>
    <submittedName>
        <fullName evidence="2">tRNA-specific adenosine deaminase</fullName>
    </submittedName>
</protein>
<reference evidence="2" key="2">
    <citation type="submission" date="2020-09" db="EMBL/GenBank/DDBJ databases">
        <authorList>
            <person name="Sun Q."/>
            <person name="Zhou Y."/>
        </authorList>
    </citation>
    <scope>NUCLEOTIDE SEQUENCE</scope>
    <source>
        <strain evidence="2">CGMCC 1.8984</strain>
    </source>
</reference>
<dbReference type="Gene3D" id="3.40.140.10">
    <property type="entry name" value="Cytidine Deaminase, domain 2"/>
    <property type="match status" value="1"/>
</dbReference>
<dbReference type="PROSITE" id="PS51747">
    <property type="entry name" value="CYT_DCMP_DEAMINASES_2"/>
    <property type="match status" value="1"/>
</dbReference>
<sequence length="209" mass="22249">MDAPLATDFSASLPDWLVDDLDDLAERRLGSTEERMSLVNELADRNWRAGNGGPFAAIVVDRATGELVSVGVNVVLATNLSAMHAEMMALSLAQRRLGQWDLGAEGADVELVVNWRPCVMCYGATMWGGVRSLTIAGEGAEVEELTGFDEGPMPDDWVGEFERRGIRVSVGVGHDDAIDVFRAFGASDAVVYNARGSSAAAREASTGEG</sequence>
<dbReference type="SUPFAM" id="SSF53927">
    <property type="entry name" value="Cytidine deaminase-like"/>
    <property type="match status" value="1"/>
</dbReference>
<dbReference type="Proteomes" id="UP000636956">
    <property type="component" value="Unassembled WGS sequence"/>
</dbReference>
<proteinExistence type="predicted"/>
<reference evidence="2" key="1">
    <citation type="journal article" date="2014" name="Int. J. Syst. Evol. Microbiol.">
        <title>Complete genome sequence of Corynebacterium casei LMG S-19264T (=DSM 44701T), isolated from a smear-ripened cheese.</title>
        <authorList>
            <consortium name="US DOE Joint Genome Institute (JGI-PGF)"/>
            <person name="Walter F."/>
            <person name="Albersmeier A."/>
            <person name="Kalinowski J."/>
            <person name="Ruckert C."/>
        </authorList>
    </citation>
    <scope>NUCLEOTIDE SEQUENCE</scope>
    <source>
        <strain evidence="2">CGMCC 1.8984</strain>
    </source>
</reference>
<dbReference type="RefSeq" id="WP_188744373.1">
    <property type="nucleotide sequence ID" value="NZ_BAABFW010000012.1"/>
</dbReference>
<name>A0A917PTG5_9MICO</name>
<dbReference type="AlphaFoldDB" id="A0A917PTG5"/>
<organism evidence="2 3">
    <name type="scientific">Agromyces bauzanensis</name>
    <dbReference type="NCBI Taxonomy" id="1308924"/>
    <lineage>
        <taxon>Bacteria</taxon>
        <taxon>Bacillati</taxon>
        <taxon>Actinomycetota</taxon>
        <taxon>Actinomycetes</taxon>
        <taxon>Micrococcales</taxon>
        <taxon>Microbacteriaceae</taxon>
        <taxon>Agromyces</taxon>
    </lineage>
</organism>
<dbReference type="Pfam" id="PF00383">
    <property type="entry name" value="dCMP_cyt_deam_1"/>
    <property type="match status" value="1"/>
</dbReference>